<sequence length="527" mass="60331">MDRLNKLWSVFNSSHDSTALSPLDTMDLGPTKNTENPVMIQFFTWDCKHPKLSWWRFFEMTVPDLESLGFTQVWLPPPHKAMRKTGNGYDAYDLWDLGEFDQKGTVATRWGTKGELVHAVAVAKQRGMDVIIDAVLNHKLGADQREIFMATPVNPKNRMDEIGPSRTVEQGWTRFNFPGRGSKYSTLKWTHEHFTGVDWDHTTKKRGIYRMTNKSWSPRVDDEHVNYDYLLGADVDHNHPEVAKDLLSWGPWALQTTGANGFRLDAIKHIDRRFLQHFIQHARQATGRPQLFVVAEYWCPDIKRVMFWINEYRGLTSFFDVPLHDNFWHASRSGSKYDLRKILDNTIVSLRPGDAVTFVDNHEFLQQIGQSLQSWVSREFKLHAYALILLRDKGHPCVFFGDLYPNKECYDAGTAYGLRILLKTRKNVASGPVTDYWENASYIGWVRRGQGHKICAVIISNADPASSSEPHMIRMFVGKGHDHTTFRNVFTPHSPGIKVSKDGWGSFTCVRGGISVWTLASNIVACV</sequence>
<dbReference type="EMBL" id="MU118008">
    <property type="protein sequence ID" value="KAF9648737.1"/>
    <property type="molecule type" value="Genomic_DNA"/>
</dbReference>
<protein>
    <submittedName>
        <fullName evidence="1">Glycoside hydrolase family 13 protein</fullName>
    </submittedName>
</protein>
<evidence type="ECO:0000313" key="2">
    <source>
        <dbReference type="Proteomes" id="UP000886501"/>
    </source>
</evidence>
<name>A0ACB6ZGL4_THEGA</name>
<comment type="caution">
    <text evidence="1">The sequence shown here is derived from an EMBL/GenBank/DDBJ whole genome shotgun (WGS) entry which is preliminary data.</text>
</comment>
<dbReference type="Proteomes" id="UP000886501">
    <property type="component" value="Unassembled WGS sequence"/>
</dbReference>
<gene>
    <name evidence="1" type="ORF">BDM02DRAFT_3095941</name>
</gene>
<reference evidence="1" key="2">
    <citation type="journal article" date="2020" name="Nat. Commun.">
        <title>Large-scale genome sequencing of mycorrhizal fungi provides insights into the early evolution of symbiotic traits.</title>
        <authorList>
            <person name="Miyauchi S."/>
            <person name="Kiss E."/>
            <person name="Kuo A."/>
            <person name="Drula E."/>
            <person name="Kohler A."/>
            <person name="Sanchez-Garcia M."/>
            <person name="Morin E."/>
            <person name="Andreopoulos B."/>
            <person name="Barry K.W."/>
            <person name="Bonito G."/>
            <person name="Buee M."/>
            <person name="Carver A."/>
            <person name="Chen C."/>
            <person name="Cichocki N."/>
            <person name="Clum A."/>
            <person name="Culley D."/>
            <person name="Crous P.W."/>
            <person name="Fauchery L."/>
            <person name="Girlanda M."/>
            <person name="Hayes R.D."/>
            <person name="Keri Z."/>
            <person name="LaButti K."/>
            <person name="Lipzen A."/>
            <person name="Lombard V."/>
            <person name="Magnuson J."/>
            <person name="Maillard F."/>
            <person name="Murat C."/>
            <person name="Nolan M."/>
            <person name="Ohm R.A."/>
            <person name="Pangilinan J."/>
            <person name="Pereira M.F."/>
            <person name="Perotto S."/>
            <person name="Peter M."/>
            <person name="Pfister S."/>
            <person name="Riley R."/>
            <person name="Sitrit Y."/>
            <person name="Stielow J.B."/>
            <person name="Szollosi G."/>
            <person name="Zifcakova L."/>
            <person name="Stursova M."/>
            <person name="Spatafora J.W."/>
            <person name="Tedersoo L."/>
            <person name="Vaario L.M."/>
            <person name="Yamada A."/>
            <person name="Yan M."/>
            <person name="Wang P."/>
            <person name="Xu J."/>
            <person name="Bruns T."/>
            <person name="Baldrian P."/>
            <person name="Vilgalys R."/>
            <person name="Dunand C."/>
            <person name="Henrissat B."/>
            <person name="Grigoriev I.V."/>
            <person name="Hibbett D."/>
            <person name="Nagy L.G."/>
            <person name="Martin F.M."/>
        </authorList>
    </citation>
    <scope>NUCLEOTIDE SEQUENCE</scope>
    <source>
        <strain evidence="1">P2</strain>
    </source>
</reference>
<accession>A0ACB6ZGL4</accession>
<organism evidence="1 2">
    <name type="scientific">Thelephora ganbajun</name>
    <name type="common">Ganba fungus</name>
    <dbReference type="NCBI Taxonomy" id="370292"/>
    <lineage>
        <taxon>Eukaryota</taxon>
        <taxon>Fungi</taxon>
        <taxon>Dikarya</taxon>
        <taxon>Basidiomycota</taxon>
        <taxon>Agaricomycotina</taxon>
        <taxon>Agaricomycetes</taxon>
        <taxon>Thelephorales</taxon>
        <taxon>Thelephoraceae</taxon>
        <taxon>Thelephora</taxon>
    </lineage>
</organism>
<keyword evidence="2" id="KW-1185">Reference proteome</keyword>
<evidence type="ECO:0000313" key="1">
    <source>
        <dbReference type="EMBL" id="KAF9648737.1"/>
    </source>
</evidence>
<reference evidence="1" key="1">
    <citation type="submission" date="2019-10" db="EMBL/GenBank/DDBJ databases">
        <authorList>
            <consortium name="DOE Joint Genome Institute"/>
            <person name="Kuo A."/>
            <person name="Miyauchi S."/>
            <person name="Kiss E."/>
            <person name="Drula E."/>
            <person name="Kohler A."/>
            <person name="Sanchez-Garcia M."/>
            <person name="Andreopoulos B."/>
            <person name="Barry K.W."/>
            <person name="Bonito G."/>
            <person name="Buee M."/>
            <person name="Carver A."/>
            <person name="Chen C."/>
            <person name="Cichocki N."/>
            <person name="Clum A."/>
            <person name="Culley D."/>
            <person name="Crous P.W."/>
            <person name="Fauchery L."/>
            <person name="Girlanda M."/>
            <person name="Hayes R."/>
            <person name="Keri Z."/>
            <person name="Labutti K."/>
            <person name="Lipzen A."/>
            <person name="Lombard V."/>
            <person name="Magnuson J."/>
            <person name="Maillard F."/>
            <person name="Morin E."/>
            <person name="Murat C."/>
            <person name="Nolan M."/>
            <person name="Ohm R."/>
            <person name="Pangilinan J."/>
            <person name="Pereira M."/>
            <person name="Perotto S."/>
            <person name="Peter M."/>
            <person name="Riley R."/>
            <person name="Sitrit Y."/>
            <person name="Stielow B."/>
            <person name="Szollosi G."/>
            <person name="Zifcakova L."/>
            <person name="Stursova M."/>
            <person name="Spatafora J.W."/>
            <person name="Tedersoo L."/>
            <person name="Vaario L.-M."/>
            <person name="Yamada A."/>
            <person name="Yan M."/>
            <person name="Wang P."/>
            <person name="Xu J."/>
            <person name="Bruns T."/>
            <person name="Baldrian P."/>
            <person name="Vilgalys R."/>
            <person name="Henrissat B."/>
            <person name="Grigoriev I.V."/>
            <person name="Hibbett D."/>
            <person name="Nagy L.G."/>
            <person name="Martin F.M."/>
        </authorList>
    </citation>
    <scope>NUCLEOTIDE SEQUENCE</scope>
    <source>
        <strain evidence="1">P2</strain>
    </source>
</reference>
<proteinExistence type="predicted"/>
<keyword evidence="1" id="KW-0378">Hydrolase</keyword>